<feature type="domain" description="Pesticidal crystal protein Cry22Aa Ig-like" evidence="2">
    <location>
        <begin position="532"/>
        <end position="604"/>
    </location>
</feature>
<dbReference type="SUPFAM" id="SSF47090">
    <property type="entry name" value="PGBD-like"/>
    <property type="match status" value="1"/>
</dbReference>
<organism evidence="3 4">
    <name type="scientific">Candidatus Nomurabacteria bacterium RIFCSPHIGHO2_02_FULL_42_24</name>
    <dbReference type="NCBI Taxonomy" id="1801757"/>
    <lineage>
        <taxon>Bacteria</taxon>
        <taxon>Candidatus Nomuraibacteriota</taxon>
    </lineage>
</organism>
<dbReference type="Gene3D" id="1.10.101.10">
    <property type="entry name" value="PGBD-like superfamily/PGBD"/>
    <property type="match status" value="1"/>
</dbReference>
<dbReference type="InterPro" id="IPR036365">
    <property type="entry name" value="PGBD-like_sf"/>
</dbReference>
<proteinExistence type="predicted"/>
<dbReference type="InterPro" id="IPR036366">
    <property type="entry name" value="PGBDSf"/>
</dbReference>
<gene>
    <name evidence="3" type="ORF">A3B93_02495</name>
</gene>
<dbReference type="Gene3D" id="2.60.40.10">
    <property type="entry name" value="Immunoglobulins"/>
    <property type="match status" value="1"/>
</dbReference>
<feature type="signal peptide" evidence="1">
    <location>
        <begin position="1"/>
        <end position="25"/>
    </location>
</feature>
<evidence type="ECO:0000313" key="4">
    <source>
        <dbReference type="Proteomes" id="UP000179880"/>
    </source>
</evidence>
<dbReference type="Pfam" id="PF16403">
    <property type="entry name" value="Bact_surface_Ig-like"/>
    <property type="match status" value="1"/>
</dbReference>
<reference evidence="3 4" key="1">
    <citation type="journal article" date="2016" name="Nat. Commun.">
        <title>Thousands of microbial genomes shed light on interconnected biogeochemical processes in an aquifer system.</title>
        <authorList>
            <person name="Anantharaman K."/>
            <person name="Brown C.T."/>
            <person name="Hug L.A."/>
            <person name="Sharon I."/>
            <person name="Castelle C.J."/>
            <person name="Probst A.J."/>
            <person name="Thomas B.C."/>
            <person name="Singh A."/>
            <person name="Wilkins M.J."/>
            <person name="Karaoz U."/>
            <person name="Brodie E.L."/>
            <person name="Williams K.H."/>
            <person name="Hubbard S.S."/>
            <person name="Banfield J.F."/>
        </authorList>
    </citation>
    <scope>NUCLEOTIDE SEQUENCE [LARGE SCALE GENOMIC DNA]</scope>
</reference>
<dbReference type="EMBL" id="MFUH01000004">
    <property type="protein sequence ID" value="OGI82727.1"/>
    <property type="molecule type" value="Genomic_DNA"/>
</dbReference>
<dbReference type="AlphaFoldDB" id="A0A1F6WLG4"/>
<accession>A0A1F6WLG4</accession>
<evidence type="ECO:0000259" key="2">
    <source>
        <dbReference type="Pfam" id="PF16403"/>
    </source>
</evidence>
<evidence type="ECO:0000313" key="3">
    <source>
        <dbReference type="EMBL" id="OGI82727.1"/>
    </source>
</evidence>
<dbReference type="InterPro" id="IPR032179">
    <property type="entry name" value="Cry22Aa_Ig-like"/>
</dbReference>
<keyword evidence="1" id="KW-0732">Signal</keyword>
<feature type="chain" id="PRO_5009225750" description="Pesticidal crystal protein Cry22Aa Ig-like domain-containing protein" evidence="1">
    <location>
        <begin position="26"/>
        <end position="758"/>
    </location>
</feature>
<name>A0A1F6WLG4_9BACT</name>
<sequence>MNKKLVLFLAIFVFGLLGVAGSARAVAPTVVSADYTGLFQATIVYSEAVTTTISDYSDFQHYSTFCGNWANGIDSVSGNGTDTITLDFPSSGYACADATGTIDIAGVTNLALEPIVPIDNQPIADKQNPSTFLGCPSTNFSPTTIYAYFDEGVDNFAIGDIGPVTNGTADILFPIAPSFYLVQITPIIEGPVTVDIAGGVADDTSPADNPNNVASQCSFNYDITLPTLVSAEVTGPNTITVVYSEPVVSYIEDYINLGGDLAGRNITAIDTNGPSTTFNLTLDGSAMGTDAAGTMDIISGPWGVFDTASNYLISMIRATVSDGQEPVLLSAQTQTTSTIVVIFSEDLNGATITNADFDVAGYPLDPANDAFEITPGVVLLTTIVPFGGGETPDIDYDDTASGGVEELPSAGGKMAPSENVTPTDGILPTVTPLGDGLTYFTIPAGGSDTLTFSEPLSATGKTNVETAILSASNQVVTFGWDIADTVLTINGHPTNLTTFASDVVADVEDANGIMSPDSQLIDSIGDATPPVITLTGSSAVTIESGATYTDAGATALDDVDGDITSSIVTINPVNTNVSGTYTITYNVSDAVGNPATQATRSVTVNSSGGVVLIPSTPRPTPPALPTLFPTTAGLVLGATTSTCSAGDLFNGATGKPCAITGQVLGASTFKFTQTMKSGSSGNEVKELQKTLNLDPDTMVATSGVGSSGKETTYFGAKTKAAVIKFQNKYKSEVLTPIGLTSGTGTVGTMTRVKLNAGQ</sequence>
<dbReference type="InterPro" id="IPR013783">
    <property type="entry name" value="Ig-like_fold"/>
</dbReference>
<dbReference type="Proteomes" id="UP000179880">
    <property type="component" value="Unassembled WGS sequence"/>
</dbReference>
<protein>
    <recommendedName>
        <fullName evidence="2">Pesticidal crystal protein Cry22Aa Ig-like domain-containing protein</fullName>
    </recommendedName>
</protein>
<evidence type="ECO:0000256" key="1">
    <source>
        <dbReference type="SAM" id="SignalP"/>
    </source>
</evidence>
<comment type="caution">
    <text evidence="3">The sequence shown here is derived from an EMBL/GenBank/DDBJ whole genome shotgun (WGS) entry which is preliminary data.</text>
</comment>